<proteinExistence type="predicted"/>
<organism evidence="1 2">
    <name type="scientific">Corallincola spongiicola</name>
    <dbReference type="NCBI Taxonomy" id="2520508"/>
    <lineage>
        <taxon>Bacteria</taxon>
        <taxon>Pseudomonadati</taxon>
        <taxon>Pseudomonadota</taxon>
        <taxon>Gammaproteobacteria</taxon>
        <taxon>Alteromonadales</taxon>
        <taxon>Psychromonadaceae</taxon>
        <taxon>Corallincola</taxon>
    </lineage>
</organism>
<name>A0ABY1WSR1_9GAMM</name>
<keyword evidence="2" id="KW-1185">Reference proteome</keyword>
<reference evidence="2" key="1">
    <citation type="submission" date="2019-02" db="EMBL/GenBank/DDBJ databases">
        <title>Draft genome sequence of Muricauda sp. 176CP4-71.</title>
        <authorList>
            <person name="Park J.-S."/>
        </authorList>
    </citation>
    <scope>NUCLEOTIDE SEQUENCE [LARGE SCALE GENOMIC DNA]</scope>
    <source>
        <strain evidence="2">176GS2-150</strain>
    </source>
</reference>
<accession>A0ABY1WSR1</accession>
<protein>
    <submittedName>
        <fullName evidence="1">Uncharacterized protein</fullName>
    </submittedName>
</protein>
<evidence type="ECO:0000313" key="1">
    <source>
        <dbReference type="EMBL" id="TAA47608.1"/>
    </source>
</evidence>
<sequence>MGWFFFVINMILNSFYRRQGGRFEPWKHFVDALKAHFSKQKIYHLALDLIPVDGLTASLLPFACCE</sequence>
<dbReference type="Proteomes" id="UP000292544">
    <property type="component" value="Unassembled WGS sequence"/>
</dbReference>
<comment type="caution">
    <text evidence="1">The sequence shown here is derived from an EMBL/GenBank/DDBJ whole genome shotgun (WGS) entry which is preliminary data.</text>
</comment>
<dbReference type="RefSeq" id="WP_130566670.1">
    <property type="nucleotide sequence ID" value="NZ_SHLY01000002.1"/>
</dbReference>
<gene>
    <name evidence="1" type="ORF">EXY25_10365</name>
</gene>
<evidence type="ECO:0000313" key="2">
    <source>
        <dbReference type="Proteomes" id="UP000292544"/>
    </source>
</evidence>
<dbReference type="EMBL" id="SHLY01000002">
    <property type="protein sequence ID" value="TAA47608.1"/>
    <property type="molecule type" value="Genomic_DNA"/>
</dbReference>